<dbReference type="RefSeq" id="WP_097654830.1">
    <property type="nucleotide sequence ID" value="NZ_LYXE01000167.1"/>
</dbReference>
<name>A0A2H3L4A3_9CHLR</name>
<keyword evidence="2" id="KW-0328">Glycosyltransferase</keyword>
<dbReference type="Pfam" id="PF00535">
    <property type="entry name" value="Glycos_transf_2"/>
    <property type="match status" value="1"/>
</dbReference>
<dbReference type="InterPro" id="IPR001173">
    <property type="entry name" value="Glyco_trans_2-like"/>
</dbReference>
<evidence type="ECO:0000313" key="6">
    <source>
        <dbReference type="Proteomes" id="UP000220922"/>
    </source>
</evidence>
<organism evidence="5 6">
    <name type="scientific">Candidatus Chloroploca asiatica</name>
    <dbReference type="NCBI Taxonomy" id="1506545"/>
    <lineage>
        <taxon>Bacteria</taxon>
        <taxon>Bacillati</taxon>
        <taxon>Chloroflexota</taxon>
        <taxon>Chloroflexia</taxon>
        <taxon>Chloroflexales</taxon>
        <taxon>Chloroflexineae</taxon>
        <taxon>Oscillochloridaceae</taxon>
        <taxon>Candidatus Chloroploca</taxon>
    </lineage>
</organism>
<evidence type="ECO:0000256" key="1">
    <source>
        <dbReference type="ARBA" id="ARBA00006739"/>
    </source>
</evidence>
<keyword evidence="6" id="KW-1185">Reference proteome</keyword>
<dbReference type="SUPFAM" id="SSF53448">
    <property type="entry name" value="Nucleotide-diphospho-sugar transferases"/>
    <property type="match status" value="1"/>
</dbReference>
<reference evidence="5 6" key="1">
    <citation type="submission" date="2016-05" db="EMBL/GenBank/DDBJ databases">
        <authorList>
            <person name="Lavstsen T."/>
            <person name="Jespersen J.S."/>
        </authorList>
    </citation>
    <scope>NUCLEOTIDE SEQUENCE [LARGE SCALE GENOMIC DNA]</scope>
    <source>
        <strain evidence="5 6">B7-9</strain>
    </source>
</reference>
<dbReference type="CDD" id="cd00761">
    <property type="entry name" value="Glyco_tranf_GTA_type"/>
    <property type="match status" value="1"/>
</dbReference>
<comment type="similarity">
    <text evidence="1">Belongs to the glycosyltransferase 2 family.</text>
</comment>
<dbReference type="Proteomes" id="UP000220922">
    <property type="component" value="Unassembled WGS sequence"/>
</dbReference>
<comment type="caution">
    <text evidence="5">The sequence shown here is derived from an EMBL/GenBank/DDBJ whole genome shotgun (WGS) entry which is preliminary data.</text>
</comment>
<dbReference type="PANTHER" id="PTHR43685">
    <property type="entry name" value="GLYCOSYLTRANSFERASE"/>
    <property type="match status" value="1"/>
</dbReference>
<dbReference type="InterPro" id="IPR050834">
    <property type="entry name" value="Glycosyltransf_2"/>
</dbReference>
<sequence length="237" mass="26806">MAHITTITAIVVVRNGERFLAEALQSLAQQIRLPDEILVIDGQSTDRTAQLAQAFPGVRYLLQPDLGIANARNLALRQASGEFVAFLDADDLWTPNKLQVQLAAMQAQPHLMYTTTLLRLFYDPGCPPRPGFREEGFAQGIEGRFPGTMLARREVFDRVGLFDPAFAVAFEVDWFARAQDMQVPSDVVEEVLLHKRIHEANNAIQREQFRREWFVVMRQSLLRKRRQSSGSTDIGTP</sequence>
<dbReference type="OrthoDB" id="396512at2"/>
<dbReference type="GO" id="GO:0016757">
    <property type="term" value="F:glycosyltransferase activity"/>
    <property type="evidence" value="ECO:0007669"/>
    <property type="project" value="UniProtKB-KW"/>
</dbReference>
<dbReference type="AlphaFoldDB" id="A0A2H3L4A3"/>
<keyword evidence="3" id="KW-0808">Transferase</keyword>
<accession>A0A2H3L4A3</accession>
<dbReference type="InterPro" id="IPR029044">
    <property type="entry name" value="Nucleotide-diphossugar_trans"/>
</dbReference>
<dbReference type="EMBL" id="LYXE01000167">
    <property type="protein sequence ID" value="PDV97070.1"/>
    <property type="molecule type" value="Genomic_DNA"/>
</dbReference>
<evidence type="ECO:0000313" key="5">
    <source>
        <dbReference type="EMBL" id="PDV97070.1"/>
    </source>
</evidence>
<proteinExistence type="inferred from homology"/>
<evidence type="ECO:0000256" key="3">
    <source>
        <dbReference type="ARBA" id="ARBA00022679"/>
    </source>
</evidence>
<feature type="domain" description="Glycosyltransferase 2-like" evidence="4">
    <location>
        <begin position="9"/>
        <end position="116"/>
    </location>
</feature>
<dbReference type="Gene3D" id="3.90.550.10">
    <property type="entry name" value="Spore Coat Polysaccharide Biosynthesis Protein SpsA, Chain A"/>
    <property type="match status" value="1"/>
</dbReference>
<evidence type="ECO:0000259" key="4">
    <source>
        <dbReference type="Pfam" id="PF00535"/>
    </source>
</evidence>
<protein>
    <recommendedName>
        <fullName evidence="4">Glycosyltransferase 2-like domain-containing protein</fullName>
    </recommendedName>
</protein>
<evidence type="ECO:0000256" key="2">
    <source>
        <dbReference type="ARBA" id="ARBA00022676"/>
    </source>
</evidence>
<gene>
    <name evidence="5" type="ORF">A9Q02_19530</name>
</gene>
<dbReference type="PANTHER" id="PTHR43685:SF5">
    <property type="entry name" value="GLYCOSYLTRANSFERASE EPSE-RELATED"/>
    <property type="match status" value="1"/>
</dbReference>